<evidence type="ECO:0000259" key="6">
    <source>
        <dbReference type="PROSITE" id="PS50023"/>
    </source>
</evidence>
<gene>
    <name evidence="8" type="primary">lima1a</name>
</gene>
<keyword evidence="1 4" id="KW-0479">Metal-binding</keyword>
<dbReference type="Pfam" id="PF00412">
    <property type="entry name" value="LIM"/>
    <property type="match status" value="1"/>
</dbReference>
<evidence type="ECO:0000256" key="5">
    <source>
        <dbReference type="SAM" id="MobiDB-lite"/>
    </source>
</evidence>
<dbReference type="SMART" id="SM00132">
    <property type="entry name" value="LIM"/>
    <property type="match status" value="1"/>
</dbReference>
<keyword evidence="3 4" id="KW-0440">LIM domain</keyword>
<feature type="region of interest" description="Disordered" evidence="5">
    <location>
        <begin position="174"/>
        <end position="197"/>
    </location>
</feature>
<feature type="compositionally biased region" description="Polar residues" evidence="5">
    <location>
        <begin position="102"/>
        <end position="120"/>
    </location>
</feature>
<feature type="compositionally biased region" description="Basic and acidic residues" evidence="5">
    <location>
        <begin position="433"/>
        <end position="445"/>
    </location>
</feature>
<dbReference type="OrthoDB" id="6129702at2759"/>
<dbReference type="CTD" id="64000"/>
<evidence type="ECO:0000256" key="1">
    <source>
        <dbReference type="ARBA" id="ARBA00022723"/>
    </source>
</evidence>
<feature type="region of interest" description="Disordered" evidence="5">
    <location>
        <begin position="258"/>
        <end position="290"/>
    </location>
</feature>
<accession>A0A6P7N075</accession>
<dbReference type="KEGG" id="bspl:114859019"/>
<feature type="domain" description="LIM zinc-binding" evidence="6">
    <location>
        <begin position="298"/>
        <end position="358"/>
    </location>
</feature>
<dbReference type="GeneID" id="114859019"/>
<dbReference type="InterPro" id="IPR001781">
    <property type="entry name" value="Znf_LIM"/>
</dbReference>
<dbReference type="CDD" id="cd09485">
    <property type="entry name" value="LIM_Eplin_alpha_beta"/>
    <property type="match status" value="1"/>
</dbReference>
<feature type="compositionally biased region" description="Basic and acidic residues" evidence="5">
    <location>
        <begin position="174"/>
        <end position="186"/>
    </location>
</feature>
<dbReference type="PROSITE" id="PS00478">
    <property type="entry name" value="LIM_DOMAIN_1"/>
    <property type="match status" value="1"/>
</dbReference>
<dbReference type="RefSeq" id="XP_029012672.1">
    <property type="nucleotide sequence ID" value="XM_029156839.3"/>
</dbReference>
<evidence type="ECO:0000256" key="4">
    <source>
        <dbReference type="PROSITE-ProRule" id="PRU00125"/>
    </source>
</evidence>
<protein>
    <submittedName>
        <fullName evidence="8">LIM domain and actin-binding protein 1a isoform X1</fullName>
    </submittedName>
</protein>
<dbReference type="FunFam" id="2.10.110.10:FF:000002">
    <property type="entry name" value="LIM domain and actin-binding 1"/>
    <property type="match status" value="1"/>
</dbReference>
<feature type="compositionally biased region" description="Basic and acidic residues" evidence="5">
    <location>
        <begin position="121"/>
        <end position="132"/>
    </location>
</feature>
<keyword evidence="2 4" id="KW-0862">Zinc</keyword>
<organism evidence="7 8">
    <name type="scientific">Betta splendens</name>
    <name type="common">Siamese fighting fish</name>
    <dbReference type="NCBI Taxonomy" id="158456"/>
    <lineage>
        <taxon>Eukaryota</taxon>
        <taxon>Metazoa</taxon>
        <taxon>Chordata</taxon>
        <taxon>Craniata</taxon>
        <taxon>Vertebrata</taxon>
        <taxon>Euteleostomi</taxon>
        <taxon>Actinopterygii</taxon>
        <taxon>Neopterygii</taxon>
        <taxon>Teleostei</taxon>
        <taxon>Neoteleostei</taxon>
        <taxon>Acanthomorphata</taxon>
        <taxon>Anabantaria</taxon>
        <taxon>Anabantiformes</taxon>
        <taxon>Anabantoidei</taxon>
        <taxon>Osphronemidae</taxon>
        <taxon>Betta</taxon>
    </lineage>
</organism>
<dbReference type="GO" id="GO:0046872">
    <property type="term" value="F:metal ion binding"/>
    <property type="evidence" value="ECO:0007669"/>
    <property type="project" value="UniProtKB-KW"/>
</dbReference>
<dbReference type="AlphaFoldDB" id="A0A6P7N075"/>
<feature type="region of interest" description="Disordered" evidence="5">
    <location>
        <begin position="429"/>
        <end position="610"/>
    </location>
</feature>
<evidence type="ECO:0000256" key="2">
    <source>
        <dbReference type="ARBA" id="ARBA00022833"/>
    </source>
</evidence>
<dbReference type="Proteomes" id="UP000515150">
    <property type="component" value="Chromosome 7"/>
</dbReference>
<evidence type="ECO:0000256" key="3">
    <source>
        <dbReference type="ARBA" id="ARBA00023038"/>
    </source>
</evidence>
<feature type="compositionally biased region" description="Polar residues" evidence="5">
    <location>
        <begin position="80"/>
        <end position="95"/>
    </location>
</feature>
<dbReference type="Gene3D" id="2.10.110.10">
    <property type="entry name" value="Cysteine Rich Protein"/>
    <property type="match status" value="1"/>
</dbReference>
<dbReference type="PROSITE" id="PS50023">
    <property type="entry name" value="LIM_DOMAIN_2"/>
    <property type="match status" value="1"/>
</dbReference>
<feature type="compositionally biased region" description="Acidic residues" evidence="5">
    <location>
        <begin position="599"/>
        <end position="608"/>
    </location>
</feature>
<dbReference type="SUPFAM" id="SSF57716">
    <property type="entry name" value="Glucocorticoid receptor-like (DNA-binding domain)"/>
    <property type="match status" value="2"/>
</dbReference>
<keyword evidence="7" id="KW-1185">Reference proteome</keyword>
<feature type="region of interest" description="Disordered" evidence="5">
    <location>
        <begin position="77"/>
        <end position="145"/>
    </location>
</feature>
<dbReference type="PANTHER" id="PTHR24206">
    <property type="entry name" value="OS06G0237300 PROTEIN"/>
    <property type="match status" value="1"/>
</dbReference>
<evidence type="ECO:0000313" key="8">
    <source>
        <dbReference type="RefSeq" id="XP_029012672.1"/>
    </source>
</evidence>
<evidence type="ECO:0000313" key="7">
    <source>
        <dbReference type="Proteomes" id="UP000515150"/>
    </source>
</evidence>
<name>A0A6P7N075_BETSP</name>
<reference evidence="8" key="1">
    <citation type="submission" date="2025-08" db="UniProtKB">
        <authorList>
            <consortium name="RefSeq"/>
        </authorList>
    </citation>
    <scope>IDENTIFICATION</scope>
</reference>
<feature type="compositionally biased region" description="Polar residues" evidence="5">
    <location>
        <begin position="268"/>
        <end position="279"/>
    </location>
</feature>
<dbReference type="InParanoid" id="A0A6P7N075"/>
<sequence length="628" mass="69235">MASLTSFNRRQWASQSLRVTAKELSIVSARGKATAIAERFSKYQMAAEEGQAEKIKMVAEPLPSTLLSGNLSVLKKHWEQQQQESPSSHRAQAQITPCRPVKTQTQPSPSTGPRTPSESQPEPRPRLADSKISESTPNNQLADLADMDPGRAAEVLDCEKPSVSLNSLKRMFEKDNQLEKESREQTSKGAGGNAANMDQLLGDEGLAESAPLRDRMALYEAAVSKQEVLPSSNDHLDGFMLKQKENVIPLMLDPSFESELNSRKKESNGSATGTMSPSGQKDAAEPRTPKNLRLPVRETCVTCLKTVYPLERLVANRQVYHMSCFRCSHCNTKLSLANYASLHNLIYCKPHFSQLFKAKGNYDEGFGHRPHKELWEVKGEDGKTSPEVTQAKPHVLSSASASVSELESPCVEDSPLAKVNVLKATMEALEQESPEKTSRPTETHRLKISWPPLTELEDSHSKVNLSTEGFSASKPIRAKWPPAENSPSTDTERSVAGQSAPQARKLSSPPLVGDGKLMRTNLQHQTTTEDSCVDMQSEDCTDHYLSEGESSPAGRTEWEEDGGTLERETETPAESPDVLSPDFGVEANLSPQHGGSCESETDNTEVEQDVLTVEEMIKRNRHYEEENV</sequence>
<feature type="compositionally biased region" description="Polar residues" evidence="5">
    <location>
        <begin position="520"/>
        <end position="530"/>
    </location>
</feature>
<dbReference type="InterPro" id="IPR028740">
    <property type="entry name" value="EPLIN_Lim_dom"/>
</dbReference>
<proteinExistence type="predicted"/>